<dbReference type="EMBL" id="CAJPDR010000001">
    <property type="protein sequence ID" value="CAF9903157.1"/>
    <property type="molecule type" value="Genomic_DNA"/>
</dbReference>
<evidence type="ECO:0000256" key="2">
    <source>
        <dbReference type="SAM" id="Phobius"/>
    </source>
</evidence>
<keyword evidence="4" id="KW-1185">Reference proteome</keyword>
<name>A0A8H3HUQ2_9LECA</name>
<feature type="transmembrane region" description="Helical" evidence="2">
    <location>
        <begin position="12"/>
        <end position="32"/>
    </location>
</feature>
<accession>A0A8H3HUQ2</accession>
<evidence type="ECO:0000313" key="4">
    <source>
        <dbReference type="Proteomes" id="UP000664203"/>
    </source>
</evidence>
<sequence length="183" mass="20682">MSNMTDGTKAGIGIGVAAGILALAAMVVWILICTQSRIPAFPERRDKQRAKGTYEMEVEKREWRIINPLKFGIRVDKSQILAEYKEFFNDDIAPDFSHFLTDIASEGGPWDGWNLYAVGTLRYTTELEDPTPYFQIVSVRKERTAEERDSEGLEMVGEKEGPKSEDLPVVQRDHPFVVDGRSL</sequence>
<gene>
    <name evidence="3" type="ORF">ALECFALPRED_000150</name>
</gene>
<organism evidence="3 4">
    <name type="scientific">Alectoria fallacina</name>
    <dbReference type="NCBI Taxonomy" id="1903189"/>
    <lineage>
        <taxon>Eukaryota</taxon>
        <taxon>Fungi</taxon>
        <taxon>Dikarya</taxon>
        <taxon>Ascomycota</taxon>
        <taxon>Pezizomycotina</taxon>
        <taxon>Lecanoromycetes</taxon>
        <taxon>OSLEUM clade</taxon>
        <taxon>Lecanoromycetidae</taxon>
        <taxon>Lecanorales</taxon>
        <taxon>Lecanorineae</taxon>
        <taxon>Parmeliaceae</taxon>
        <taxon>Alectoria</taxon>
    </lineage>
</organism>
<comment type="caution">
    <text evidence="3">The sequence shown here is derived from an EMBL/GenBank/DDBJ whole genome shotgun (WGS) entry which is preliminary data.</text>
</comment>
<dbReference type="OrthoDB" id="10319044at2759"/>
<proteinExistence type="predicted"/>
<keyword evidence="2" id="KW-0812">Transmembrane</keyword>
<reference evidence="3" key="1">
    <citation type="submission" date="2021-03" db="EMBL/GenBank/DDBJ databases">
        <authorList>
            <person name="Tagirdzhanova G."/>
        </authorList>
    </citation>
    <scope>NUCLEOTIDE SEQUENCE</scope>
</reference>
<feature type="region of interest" description="Disordered" evidence="1">
    <location>
        <begin position="145"/>
        <end position="171"/>
    </location>
</feature>
<dbReference type="Proteomes" id="UP000664203">
    <property type="component" value="Unassembled WGS sequence"/>
</dbReference>
<dbReference type="AlphaFoldDB" id="A0A8H3HUQ2"/>
<protein>
    <submittedName>
        <fullName evidence="3">Uncharacterized protein</fullName>
    </submittedName>
</protein>
<evidence type="ECO:0000313" key="3">
    <source>
        <dbReference type="EMBL" id="CAF9903157.1"/>
    </source>
</evidence>
<keyword evidence="2" id="KW-0472">Membrane</keyword>
<evidence type="ECO:0000256" key="1">
    <source>
        <dbReference type="SAM" id="MobiDB-lite"/>
    </source>
</evidence>
<keyword evidence="2" id="KW-1133">Transmembrane helix</keyword>